<evidence type="ECO:0000256" key="2">
    <source>
        <dbReference type="ARBA" id="ARBA00022884"/>
    </source>
</evidence>
<dbReference type="PROSITE" id="PS00654">
    <property type="entry name" value="PRD_1"/>
    <property type="match status" value="1"/>
</dbReference>
<dbReference type="Gene3D" id="2.30.24.10">
    <property type="entry name" value="CAT RNA-binding domain"/>
    <property type="match status" value="1"/>
</dbReference>
<protein>
    <submittedName>
        <fullName evidence="8">Transcription antiterminator LicT</fullName>
    </submittedName>
</protein>
<dbReference type="InterPro" id="IPR050661">
    <property type="entry name" value="BglG_antiterminators"/>
</dbReference>
<organism evidence="8">
    <name type="scientific">Thomasclavelia ramosa</name>
    <dbReference type="NCBI Taxonomy" id="1547"/>
    <lineage>
        <taxon>Bacteria</taxon>
        <taxon>Bacillati</taxon>
        <taxon>Bacillota</taxon>
        <taxon>Erysipelotrichia</taxon>
        <taxon>Erysipelotrichales</taxon>
        <taxon>Coprobacillaceae</taxon>
        <taxon>Thomasclavelia</taxon>
    </lineage>
</organism>
<dbReference type="EMBL" id="CACRTL010000003">
    <property type="protein sequence ID" value="VYT58375.1"/>
    <property type="molecule type" value="Genomic_DNA"/>
</dbReference>
<accession>A0A6N2XVI9</accession>
<dbReference type="PROSITE" id="PS51372">
    <property type="entry name" value="PRD_2"/>
    <property type="match status" value="2"/>
</dbReference>
<name>A0A6N2XVI9_9FIRM</name>
<dbReference type="AlphaFoldDB" id="A0A6N2XVI9"/>
<keyword evidence="4" id="KW-0010">Activator</keyword>
<keyword evidence="2" id="KW-0694">RNA-binding</keyword>
<sequence>MIIHKIINNNIVSSLDENHNEIILMGRGIAYQKSRGEVVLDEMIEKQFYLKNDKQNNRFLELIKDIPVDVLNVTDEIIDFARKGLDKELNDGIYITLTDHINYAIERYLQGINVQNPLLWEIRQFYQEEYRIAAEALKIINQKLMVNLSEDEVGFIALHFVNAELNSEMEEVTQITKIIQEILNIVRYHLKISFDEDSLDYHRFVTHLKFFAKRLMFGEKEAKRDDILFDIVIERYPEAFECVKNIEKHVQKIYKKDLSQAEKLYLTLHIARLKY</sequence>
<proteinExistence type="inferred from homology"/>
<evidence type="ECO:0000313" key="8">
    <source>
        <dbReference type="EMBL" id="VYT58375.1"/>
    </source>
</evidence>
<comment type="similarity">
    <text evidence="6">Belongs to the transcriptional antiterminator BglG family.</text>
</comment>
<dbReference type="Pfam" id="PF00874">
    <property type="entry name" value="PRD"/>
    <property type="match status" value="2"/>
</dbReference>
<dbReference type="SMART" id="SM01061">
    <property type="entry name" value="CAT_RBD"/>
    <property type="match status" value="1"/>
</dbReference>
<feature type="domain" description="PRD" evidence="7">
    <location>
        <begin position="65"/>
        <end position="170"/>
    </location>
</feature>
<dbReference type="GO" id="GO:0003723">
    <property type="term" value="F:RNA binding"/>
    <property type="evidence" value="ECO:0007669"/>
    <property type="project" value="UniProtKB-KW"/>
</dbReference>
<evidence type="ECO:0000256" key="1">
    <source>
        <dbReference type="ARBA" id="ARBA00022737"/>
    </source>
</evidence>
<evidence type="ECO:0000256" key="3">
    <source>
        <dbReference type="ARBA" id="ARBA00023015"/>
    </source>
</evidence>
<dbReference type="InterPro" id="IPR011608">
    <property type="entry name" value="PRD"/>
</dbReference>
<dbReference type="InterPro" id="IPR036650">
    <property type="entry name" value="CAT_RNA-bd_dom_sf"/>
</dbReference>
<dbReference type="Pfam" id="PF03123">
    <property type="entry name" value="CAT_RBD"/>
    <property type="match status" value="1"/>
</dbReference>
<feature type="domain" description="PRD" evidence="7">
    <location>
        <begin position="171"/>
        <end position="275"/>
    </location>
</feature>
<evidence type="ECO:0000256" key="5">
    <source>
        <dbReference type="ARBA" id="ARBA00023163"/>
    </source>
</evidence>
<dbReference type="PANTHER" id="PTHR30185:SF15">
    <property type="entry name" value="CRYPTIC BETA-GLUCOSIDE BGL OPERON ANTITERMINATOR"/>
    <property type="match status" value="1"/>
</dbReference>
<dbReference type="SUPFAM" id="SSF50151">
    <property type="entry name" value="SacY-like RNA-binding domain"/>
    <property type="match status" value="1"/>
</dbReference>
<keyword evidence="5" id="KW-0804">Transcription</keyword>
<evidence type="ECO:0000259" key="7">
    <source>
        <dbReference type="PROSITE" id="PS51372"/>
    </source>
</evidence>
<evidence type="ECO:0000256" key="6">
    <source>
        <dbReference type="ARBA" id="ARBA00038510"/>
    </source>
</evidence>
<dbReference type="NCBIfam" id="NF046042">
    <property type="entry name" value="LicT"/>
    <property type="match status" value="1"/>
</dbReference>
<dbReference type="InterPro" id="IPR036634">
    <property type="entry name" value="PRD_sf"/>
</dbReference>
<evidence type="ECO:0000256" key="4">
    <source>
        <dbReference type="ARBA" id="ARBA00023159"/>
    </source>
</evidence>
<dbReference type="SUPFAM" id="SSF63520">
    <property type="entry name" value="PTS-regulatory domain, PRD"/>
    <property type="match status" value="2"/>
</dbReference>
<dbReference type="GO" id="GO:0045893">
    <property type="term" value="P:positive regulation of DNA-templated transcription"/>
    <property type="evidence" value="ECO:0007669"/>
    <property type="project" value="InterPro"/>
</dbReference>
<dbReference type="RefSeq" id="WP_008792116.1">
    <property type="nucleotide sequence ID" value="NZ_CACRTL010000003.1"/>
</dbReference>
<gene>
    <name evidence="8" type="primary">licT_2</name>
    <name evidence="8" type="ORF">CRLFYP8_00810</name>
</gene>
<dbReference type="Gene3D" id="1.10.1790.10">
    <property type="entry name" value="PRD domain"/>
    <property type="match status" value="2"/>
</dbReference>
<dbReference type="InterPro" id="IPR004341">
    <property type="entry name" value="CAT_RNA-bd_dom"/>
</dbReference>
<dbReference type="InterPro" id="IPR001550">
    <property type="entry name" value="Transcrpt_antitermin_CS"/>
</dbReference>
<reference evidence="8" key="1">
    <citation type="submission" date="2019-11" db="EMBL/GenBank/DDBJ databases">
        <authorList>
            <person name="Feng L."/>
        </authorList>
    </citation>
    <scope>NUCLEOTIDE SEQUENCE</scope>
    <source>
        <strain evidence="8">CramosumLFYP8</strain>
    </source>
</reference>
<keyword evidence="1" id="KW-0677">Repeat</keyword>
<keyword evidence="3" id="KW-0805">Transcription regulation</keyword>
<dbReference type="PANTHER" id="PTHR30185">
    <property type="entry name" value="CRYPTIC BETA-GLUCOSIDE BGL OPERON ANTITERMINATOR"/>
    <property type="match status" value="1"/>
</dbReference>